<evidence type="ECO:0000313" key="3">
    <source>
        <dbReference type="Proteomes" id="UP000094463"/>
    </source>
</evidence>
<dbReference type="STRING" id="632773.BBEV_1613"/>
<dbReference type="EMBL" id="CP012502">
    <property type="protein sequence ID" value="AOM82974.1"/>
    <property type="molecule type" value="Genomic_DNA"/>
</dbReference>
<accession>A0A1D7QVD0</accession>
<proteinExistence type="predicted"/>
<name>A0A1D7QVD0_9BACI</name>
<dbReference type="SUPFAM" id="SSF56601">
    <property type="entry name" value="beta-lactamase/transpeptidase-like"/>
    <property type="match status" value="1"/>
</dbReference>
<dbReference type="OrthoDB" id="9773047at2"/>
<gene>
    <name evidence="2" type="ORF">BBEV_1613</name>
</gene>
<evidence type="ECO:0000259" key="1">
    <source>
        <dbReference type="Pfam" id="PF00144"/>
    </source>
</evidence>
<organism evidence="2 3">
    <name type="scientific">Salisediminibacterium beveridgei</name>
    <dbReference type="NCBI Taxonomy" id="632773"/>
    <lineage>
        <taxon>Bacteria</taxon>
        <taxon>Bacillati</taxon>
        <taxon>Bacillota</taxon>
        <taxon>Bacilli</taxon>
        <taxon>Bacillales</taxon>
        <taxon>Bacillaceae</taxon>
        <taxon>Salisediminibacterium</taxon>
    </lineage>
</organism>
<dbReference type="InterPro" id="IPR050789">
    <property type="entry name" value="Diverse_Enzym_Activities"/>
</dbReference>
<dbReference type="KEGG" id="bbev:BBEV_1613"/>
<keyword evidence="3" id="KW-1185">Reference proteome</keyword>
<dbReference type="PANTHER" id="PTHR43283:SF7">
    <property type="entry name" value="BETA-LACTAMASE-RELATED DOMAIN-CONTAINING PROTEIN"/>
    <property type="match status" value="1"/>
</dbReference>
<dbReference type="InterPro" id="IPR001466">
    <property type="entry name" value="Beta-lactam-related"/>
</dbReference>
<dbReference type="Pfam" id="PF00144">
    <property type="entry name" value="Beta-lactamase"/>
    <property type="match status" value="1"/>
</dbReference>
<reference evidence="2 3" key="1">
    <citation type="submission" date="2015-08" db="EMBL/GenBank/DDBJ databases">
        <title>The complete genome sequence of Bacillus beveridgei MLTeJB.</title>
        <authorList>
            <person name="Hanson T.E."/>
            <person name="Mesa C."/>
            <person name="Basesman S.M."/>
            <person name="Oremland R.S."/>
        </authorList>
    </citation>
    <scope>NUCLEOTIDE SEQUENCE [LARGE SCALE GENOMIC DNA]</scope>
    <source>
        <strain evidence="2 3">MLTeJB</strain>
    </source>
</reference>
<dbReference type="InterPro" id="IPR012338">
    <property type="entry name" value="Beta-lactam/transpept-like"/>
</dbReference>
<dbReference type="AlphaFoldDB" id="A0A1D7QVD0"/>
<dbReference type="Gene3D" id="3.40.710.10">
    <property type="entry name" value="DD-peptidase/beta-lactamase superfamily"/>
    <property type="match status" value="1"/>
</dbReference>
<evidence type="ECO:0000313" key="2">
    <source>
        <dbReference type="EMBL" id="AOM82974.1"/>
    </source>
</evidence>
<dbReference type="Proteomes" id="UP000094463">
    <property type="component" value="Chromosome"/>
</dbReference>
<sequence>MNTATFLNEIKKIDVQAVLISEEGSPVFQYEQKQGDIDRLHKVNSVTKSLLSLGIGIAYDAGVFPSVNEEAQSIFSDSIPANVLIKNLLTLSGGADPDQWWSYIKEERTFDQLISAYTNAQSHKMRYNNIDSHILCSALEYVTGSDPHRYLRDHLFNPLQIQKSKWEQDHLGKRIGGYGLMLSPANLSKIANLLLNEGRNDAEQLISPSWIQQSTRSWIETPQPNQSYGLHWWISAEAGSQPAFYYAAGMEGNFMVMIPSLGRSIVICSSLKRNESLKPFSLMLKYLLK</sequence>
<feature type="domain" description="Beta-lactamase-related" evidence="1">
    <location>
        <begin position="18"/>
        <end position="273"/>
    </location>
</feature>
<dbReference type="RefSeq" id="WP_069365002.1">
    <property type="nucleotide sequence ID" value="NZ_CP012502.1"/>
</dbReference>
<dbReference type="PANTHER" id="PTHR43283">
    <property type="entry name" value="BETA-LACTAMASE-RELATED"/>
    <property type="match status" value="1"/>
</dbReference>
<protein>
    <submittedName>
        <fullName evidence="2">Putative Beta-lactamase, class C</fullName>
    </submittedName>
</protein>